<dbReference type="PANTHER" id="PTHR24346">
    <property type="entry name" value="MAP/MICROTUBULE AFFINITY-REGULATING KINASE"/>
    <property type="match status" value="1"/>
</dbReference>
<dbReference type="Proteomes" id="UP000699462">
    <property type="component" value="Unassembled WGS sequence"/>
</dbReference>
<dbReference type="SMART" id="SM00220">
    <property type="entry name" value="S_TKc"/>
    <property type="match status" value="1"/>
</dbReference>
<dbReference type="Pfam" id="PF00069">
    <property type="entry name" value="Pkinase"/>
    <property type="match status" value="3"/>
</dbReference>
<keyword evidence="5" id="KW-0723">Serine/threonine-protein kinase</keyword>
<evidence type="ECO:0000256" key="10">
    <source>
        <dbReference type="ARBA" id="ARBA00022840"/>
    </source>
</evidence>
<evidence type="ECO:0000256" key="1">
    <source>
        <dbReference type="ARBA" id="ARBA00001936"/>
    </source>
</evidence>
<comment type="caution">
    <text evidence="16">The sequence shown here is derived from an EMBL/GenBank/DDBJ whole genome shotgun (WGS) entry which is preliminary data.</text>
</comment>
<dbReference type="InterPro" id="IPR011009">
    <property type="entry name" value="Kinase-like_dom_sf"/>
</dbReference>
<dbReference type="GO" id="GO:0005737">
    <property type="term" value="C:cytoplasm"/>
    <property type="evidence" value="ECO:0007669"/>
    <property type="project" value="TreeGrafter"/>
</dbReference>
<gene>
    <name evidence="16" type="ORF">P879_05830</name>
</gene>
<comment type="catalytic activity">
    <reaction evidence="14">
        <text>L-seryl-[protein] + ATP = O-phospho-L-seryl-[protein] + ADP + H(+)</text>
        <dbReference type="Rhea" id="RHEA:17989"/>
        <dbReference type="Rhea" id="RHEA-COMP:9863"/>
        <dbReference type="Rhea" id="RHEA-COMP:11604"/>
        <dbReference type="ChEBI" id="CHEBI:15378"/>
        <dbReference type="ChEBI" id="CHEBI:29999"/>
        <dbReference type="ChEBI" id="CHEBI:30616"/>
        <dbReference type="ChEBI" id="CHEBI:83421"/>
        <dbReference type="ChEBI" id="CHEBI:456216"/>
        <dbReference type="EC" id="2.7.11.1"/>
    </reaction>
</comment>
<evidence type="ECO:0000256" key="11">
    <source>
        <dbReference type="ARBA" id="ARBA00022842"/>
    </source>
</evidence>
<dbReference type="InterPro" id="IPR000719">
    <property type="entry name" value="Prot_kinase_dom"/>
</dbReference>
<keyword evidence="6" id="KW-0808">Transferase</keyword>
<dbReference type="GO" id="GO:0046872">
    <property type="term" value="F:metal ion binding"/>
    <property type="evidence" value="ECO:0007669"/>
    <property type="project" value="UniProtKB-KW"/>
</dbReference>
<dbReference type="GO" id="GO:0035556">
    <property type="term" value="P:intracellular signal transduction"/>
    <property type="evidence" value="ECO:0007669"/>
    <property type="project" value="TreeGrafter"/>
</dbReference>
<evidence type="ECO:0000256" key="2">
    <source>
        <dbReference type="ARBA" id="ARBA00001946"/>
    </source>
</evidence>
<feature type="domain" description="Protein kinase" evidence="15">
    <location>
        <begin position="175"/>
        <end position="604"/>
    </location>
</feature>
<dbReference type="PANTHER" id="PTHR24346:SF94">
    <property type="entry name" value="NON-SPECIFIC SERINE_THREONINE PROTEIN KINASE"/>
    <property type="match status" value="1"/>
</dbReference>
<comment type="similarity">
    <text evidence="3">Belongs to the protein kinase superfamily. CAMK Ser/Thr protein kinase family. LKB1 subfamily.</text>
</comment>
<organism evidence="16 17">
    <name type="scientific">Paragonimus westermani</name>
    <dbReference type="NCBI Taxonomy" id="34504"/>
    <lineage>
        <taxon>Eukaryota</taxon>
        <taxon>Metazoa</taxon>
        <taxon>Spiralia</taxon>
        <taxon>Lophotrochozoa</taxon>
        <taxon>Platyhelminthes</taxon>
        <taxon>Trematoda</taxon>
        <taxon>Digenea</taxon>
        <taxon>Plagiorchiida</taxon>
        <taxon>Troglotremata</taxon>
        <taxon>Troglotrematidae</taxon>
        <taxon>Paragonimus</taxon>
    </lineage>
</organism>
<evidence type="ECO:0000256" key="6">
    <source>
        <dbReference type="ARBA" id="ARBA00022679"/>
    </source>
</evidence>
<evidence type="ECO:0000256" key="13">
    <source>
        <dbReference type="ARBA" id="ARBA00047899"/>
    </source>
</evidence>
<keyword evidence="10" id="KW-0067">ATP-binding</keyword>
<evidence type="ECO:0000256" key="12">
    <source>
        <dbReference type="ARBA" id="ARBA00023211"/>
    </source>
</evidence>
<sequence>MTELDGSRLQNSVTHDDAVDYHTSPALFSPNLPRQNLAGGTGVFANFFEELAEPHAPELFVRNSPFAPSGDGTEDGPEHYDYDIYNVGTTPSEDYANPMQAFYGRHADDDDLKILSQYKQFAPAHDQSTWDESAVASCSQPAAVPEFTMHGELNSDMCISYAQRCKPPKVLAGRFLLGDTIGRGSYGKVKDAIDLVTLRRHAVKIVSKLGVRKIPGGWTQALLEASVMRRLPPSRHVVSLVSVLRLENPDRLCLVMEHCLGSVHDLQAAGVPSVSGDFDDVDNEDQIAFGPECNSEFRFGCAEPHPAGCGDDSGGQTGNNHEPCNSFNRKTTSDRRKTSKLNRFRVQFPSVATDVKQETKKLTDAFKCRKISNIEAGQRIKRLSNSQAQQQQFRRLPEAQAHAYFLQIIDGLHFLHRNGVIHRDIKPANLLLTPAPGCGLSELYSEADFMDTVDSDWLDANGGQPGFLGRSLYDLLVASRGWLVKLTDFGVSASLSAFSATDQVSGGQTTPAVQPPEVAKGVQSVFVGSKLDVYSAGVSLYFMLTGRVPFSCQNVLQIFEAIARGEYTIPGHVSANAANLVRKMMCKDPKKRLTLEQISKHPWVEQDPPRPFSMEEARAKFKTRLAQRTDAVNTRGIVCWLEPFEFLRRPSNEYPPPHIDDTGARIFSAVELGLDHEMIVSLPPSTDTDSVWSNDQLLQKPGIAPFSVVERLQIYHALSEHPEGMKAFTESTLQDLYSTQPSAYSILGIESQIAHLDIDQAPTFIPANPICTSRYYSGDTDYFHSMRDRNEPDFASTCRQRGMTISLPTTASANRPGRVKHNLINPAECEPPACPEDIPVSPLTMPFPGAKAAMTVEHGGTMRASSYSDYRELGLINPVVASTQPHQATVSQHTWHSGFCTGDRSIEMFKLPVEHWTPDTLVTSNLDNKQTVVKSNDTVNEGLLVCELNSLHNLRRRFTHWFSSSVSSLKRRLRARPPRPPHTENVTLARHHTAEPFFSQSIEPATSMQDSITSEPVMLEKSRHKYRHWLSTGKVKRSGRKDKPSVPGGCDPVTLCSASCHKAVPR</sequence>
<dbReference type="PROSITE" id="PS00108">
    <property type="entry name" value="PROTEIN_KINASE_ST"/>
    <property type="match status" value="1"/>
</dbReference>
<evidence type="ECO:0000256" key="14">
    <source>
        <dbReference type="ARBA" id="ARBA00048679"/>
    </source>
</evidence>
<evidence type="ECO:0000256" key="5">
    <source>
        <dbReference type="ARBA" id="ARBA00022527"/>
    </source>
</evidence>
<evidence type="ECO:0000256" key="4">
    <source>
        <dbReference type="ARBA" id="ARBA00012513"/>
    </source>
</evidence>
<evidence type="ECO:0000313" key="17">
    <source>
        <dbReference type="Proteomes" id="UP000699462"/>
    </source>
</evidence>
<name>A0A8T0D2Y7_9TREM</name>
<evidence type="ECO:0000313" key="16">
    <source>
        <dbReference type="EMBL" id="KAF8560951.1"/>
    </source>
</evidence>
<evidence type="ECO:0000256" key="3">
    <source>
        <dbReference type="ARBA" id="ARBA00009985"/>
    </source>
</evidence>
<reference evidence="16 17" key="1">
    <citation type="submission" date="2019-07" db="EMBL/GenBank/DDBJ databases">
        <title>Annotation for the trematode Paragonimus westermani.</title>
        <authorList>
            <person name="Choi Y.-J."/>
        </authorList>
    </citation>
    <scope>NUCLEOTIDE SEQUENCE [LARGE SCALE GENOMIC DNA]</scope>
    <source>
        <strain evidence="16">180907_Pwestermani</strain>
    </source>
</reference>
<keyword evidence="9" id="KW-0418">Kinase</keyword>
<proteinExistence type="inferred from homology"/>
<comment type="cofactor">
    <cofactor evidence="1">
        <name>Mn(2+)</name>
        <dbReference type="ChEBI" id="CHEBI:29035"/>
    </cofactor>
</comment>
<comment type="catalytic activity">
    <reaction evidence="13">
        <text>L-threonyl-[protein] + ATP = O-phospho-L-threonyl-[protein] + ADP + H(+)</text>
        <dbReference type="Rhea" id="RHEA:46608"/>
        <dbReference type="Rhea" id="RHEA-COMP:11060"/>
        <dbReference type="Rhea" id="RHEA-COMP:11605"/>
        <dbReference type="ChEBI" id="CHEBI:15378"/>
        <dbReference type="ChEBI" id="CHEBI:30013"/>
        <dbReference type="ChEBI" id="CHEBI:30616"/>
        <dbReference type="ChEBI" id="CHEBI:61977"/>
        <dbReference type="ChEBI" id="CHEBI:456216"/>
        <dbReference type="EC" id="2.7.11.1"/>
    </reaction>
</comment>
<dbReference type="GO" id="GO:0005524">
    <property type="term" value="F:ATP binding"/>
    <property type="evidence" value="ECO:0007669"/>
    <property type="project" value="UniProtKB-KW"/>
</dbReference>
<dbReference type="Gene3D" id="3.30.200.20">
    <property type="entry name" value="Phosphorylase Kinase, domain 1"/>
    <property type="match status" value="1"/>
</dbReference>
<evidence type="ECO:0000256" key="9">
    <source>
        <dbReference type="ARBA" id="ARBA00022777"/>
    </source>
</evidence>
<keyword evidence="11" id="KW-0460">Magnesium</keyword>
<dbReference type="PROSITE" id="PS50011">
    <property type="entry name" value="PROTEIN_KINASE_DOM"/>
    <property type="match status" value="1"/>
</dbReference>
<evidence type="ECO:0000256" key="8">
    <source>
        <dbReference type="ARBA" id="ARBA00022741"/>
    </source>
</evidence>
<dbReference type="InterPro" id="IPR008271">
    <property type="entry name" value="Ser/Thr_kinase_AS"/>
</dbReference>
<dbReference type="EMBL" id="JTDF01022106">
    <property type="protein sequence ID" value="KAF8560951.1"/>
    <property type="molecule type" value="Genomic_DNA"/>
</dbReference>
<accession>A0A8T0D2Y7</accession>
<protein>
    <recommendedName>
        <fullName evidence="4">non-specific serine/threonine protein kinase</fullName>
        <ecNumber evidence="4">2.7.11.1</ecNumber>
    </recommendedName>
</protein>
<comment type="cofactor">
    <cofactor evidence="2">
        <name>Mg(2+)</name>
        <dbReference type="ChEBI" id="CHEBI:18420"/>
    </cofactor>
</comment>
<dbReference type="EC" id="2.7.11.1" evidence="4"/>
<dbReference type="AlphaFoldDB" id="A0A8T0D2Y7"/>
<dbReference type="GO" id="GO:0004674">
    <property type="term" value="F:protein serine/threonine kinase activity"/>
    <property type="evidence" value="ECO:0007669"/>
    <property type="project" value="UniProtKB-KW"/>
</dbReference>
<evidence type="ECO:0000259" key="15">
    <source>
        <dbReference type="PROSITE" id="PS50011"/>
    </source>
</evidence>
<keyword evidence="8" id="KW-0547">Nucleotide-binding</keyword>
<keyword evidence="7" id="KW-0479">Metal-binding</keyword>
<keyword evidence="12" id="KW-0464">Manganese</keyword>
<dbReference type="SUPFAM" id="SSF56112">
    <property type="entry name" value="Protein kinase-like (PK-like)"/>
    <property type="match status" value="1"/>
</dbReference>
<dbReference type="Gene3D" id="1.10.510.10">
    <property type="entry name" value="Transferase(Phosphotransferase) domain 1"/>
    <property type="match status" value="2"/>
</dbReference>
<keyword evidence="17" id="KW-1185">Reference proteome</keyword>
<dbReference type="OrthoDB" id="68483at2759"/>
<evidence type="ECO:0000256" key="7">
    <source>
        <dbReference type="ARBA" id="ARBA00022723"/>
    </source>
</evidence>